<evidence type="ECO:0000256" key="11">
    <source>
        <dbReference type="ARBA" id="ARBA00023201"/>
    </source>
</evidence>
<feature type="compositionally biased region" description="Low complexity" evidence="14">
    <location>
        <begin position="540"/>
        <end position="551"/>
    </location>
</feature>
<dbReference type="GO" id="GO:0015280">
    <property type="term" value="F:ligand-gated sodium channel activity"/>
    <property type="evidence" value="ECO:0007669"/>
    <property type="project" value="TreeGrafter"/>
</dbReference>
<keyword evidence="9 15" id="KW-0472">Membrane</keyword>
<feature type="region of interest" description="Disordered" evidence="14">
    <location>
        <begin position="475"/>
        <end position="551"/>
    </location>
</feature>
<dbReference type="PANTHER" id="PTHR11690:SF227">
    <property type="entry name" value="AMILORIDE-SENSITIVE SODIUM CHANNEL"/>
    <property type="match status" value="1"/>
</dbReference>
<organism evidence="16 17">
    <name type="scientific">Caenorhabditis angaria</name>
    <dbReference type="NCBI Taxonomy" id="860376"/>
    <lineage>
        <taxon>Eukaryota</taxon>
        <taxon>Metazoa</taxon>
        <taxon>Ecdysozoa</taxon>
        <taxon>Nematoda</taxon>
        <taxon>Chromadorea</taxon>
        <taxon>Rhabditida</taxon>
        <taxon>Rhabditina</taxon>
        <taxon>Rhabditomorpha</taxon>
        <taxon>Rhabditoidea</taxon>
        <taxon>Rhabditidae</taxon>
        <taxon>Peloderinae</taxon>
        <taxon>Caenorhabditis</taxon>
    </lineage>
</organism>
<dbReference type="OrthoDB" id="6502088at2759"/>
<gene>
    <name evidence="16" type="ORF">CAMP_LOCUS15834</name>
</gene>
<protein>
    <recommendedName>
        <fullName evidence="18">DEgenerin Like</fullName>
    </recommendedName>
</protein>
<comment type="caution">
    <text evidence="16">The sequence shown here is derived from an EMBL/GenBank/DDBJ whole genome shotgun (WGS) entry which is preliminary data.</text>
</comment>
<keyword evidence="5 13" id="KW-0812">Transmembrane</keyword>
<dbReference type="AlphaFoldDB" id="A0A9P1IXS4"/>
<dbReference type="InterPro" id="IPR001873">
    <property type="entry name" value="ENaC"/>
</dbReference>
<evidence type="ECO:0000313" key="17">
    <source>
        <dbReference type="Proteomes" id="UP001152747"/>
    </source>
</evidence>
<name>A0A9P1IXS4_9PELO</name>
<keyword evidence="3 13" id="KW-0813">Transport</keyword>
<evidence type="ECO:0000256" key="5">
    <source>
        <dbReference type="ARBA" id="ARBA00022692"/>
    </source>
</evidence>
<feature type="transmembrane region" description="Helical" evidence="15">
    <location>
        <begin position="432"/>
        <end position="455"/>
    </location>
</feature>
<evidence type="ECO:0000256" key="8">
    <source>
        <dbReference type="ARBA" id="ARBA00023065"/>
    </source>
</evidence>
<dbReference type="EMBL" id="CANHGI010000005">
    <property type="protein sequence ID" value="CAI5453197.1"/>
    <property type="molecule type" value="Genomic_DNA"/>
</dbReference>
<evidence type="ECO:0000256" key="10">
    <source>
        <dbReference type="ARBA" id="ARBA00023180"/>
    </source>
</evidence>
<evidence type="ECO:0008006" key="18">
    <source>
        <dbReference type="Google" id="ProtNLM"/>
    </source>
</evidence>
<evidence type="ECO:0000256" key="12">
    <source>
        <dbReference type="ARBA" id="ARBA00023303"/>
    </source>
</evidence>
<dbReference type="PANTHER" id="PTHR11690">
    <property type="entry name" value="AMILORIDE-SENSITIVE SODIUM CHANNEL-RELATED"/>
    <property type="match status" value="1"/>
</dbReference>
<feature type="transmembrane region" description="Helical" evidence="15">
    <location>
        <begin position="35"/>
        <end position="53"/>
    </location>
</feature>
<evidence type="ECO:0000256" key="7">
    <source>
        <dbReference type="ARBA" id="ARBA00023053"/>
    </source>
</evidence>
<evidence type="ECO:0000256" key="1">
    <source>
        <dbReference type="ARBA" id="ARBA00004141"/>
    </source>
</evidence>
<evidence type="ECO:0000256" key="13">
    <source>
        <dbReference type="RuleBase" id="RU000679"/>
    </source>
</evidence>
<keyword evidence="6 15" id="KW-1133">Transmembrane helix</keyword>
<comment type="subcellular location">
    <subcellularLocation>
        <location evidence="1">Membrane</location>
        <topology evidence="1">Multi-pass membrane protein</topology>
    </subcellularLocation>
</comment>
<keyword evidence="7" id="KW-0915">Sodium</keyword>
<evidence type="ECO:0000256" key="2">
    <source>
        <dbReference type="ARBA" id="ARBA00007193"/>
    </source>
</evidence>
<reference evidence="16" key="1">
    <citation type="submission" date="2022-11" db="EMBL/GenBank/DDBJ databases">
        <authorList>
            <person name="Kikuchi T."/>
        </authorList>
    </citation>
    <scope>NUCLEOTIDE SEQUENCE</scope>
    <source>
        <strain evidence="16">PS1010</strain>
    </source>
</reference>
<keyword evidence="4 13" id="KW-0894">Sodium channel</keyword>
<keyword evidence="12 13" id="KW-0407">Ion channel</keyword>
<keyword evidence="17" id="KW-1185">Reference proteome</keyword>
<sequence length="551" mass="63665">MGKVRDTAVDIPNTEEEDKPKSWKDALFGRRARKYAFVFIVAFLALLTIKDVVELVQEYFEYPKESDINIVFNESMTMPNVTFCMSRPQAWSHFKVNLSASVDEWNAVIDESLANMTDHDSFMKTPWDYRMVMEAYDMIASYSSMERETSSHGSARSIHVFKNAPRLAGKRKTFKKWMRYSRFASMQRFRRKTFDEEDVVIKTKLRISWISQMQVCYQPEFDHENFKTIDDQGVFFDMLLSHNAENLEGQNIECMSVDFHGRPSSHSRYMEGKGRSRDGYIDELCFGQRHEVTVHVTNLYQMLENEEEGTRCKDVEEDEDNEFDCRSRCRMEMIRDMCHCTPLSLSYLAKDDLEIFPLCDYTQCTIDVQNGNFSDSECTKNCFPDCRQIRFEIDHSVKGRMLRPDLTLVELSWGPFEYLTMEQQWKYSTTSFIAALGGSIGMWLGLSILSLIQLCTYSYTYFTKKIVNEKILKKGASTDKADEDEEADFSFDNGQERKKMSLAENPFASMFPANSPEQPRKPSKLGSRQSSLDKEGGPPGSFSSNPSGAAK</sequence>
<proteinExistence type="inferred from homology"/>
<dbReference type="Pfam" id="PF00858">
    <property type="entry name" value="ASC"/>
    <property type="match status" value="1"/>
</dbReference>
<evidence type="ECO:0000256" key="9">
    <source>
        <dbReference type="ARBA" id="ARBA00023136"/>
    </source>
</evidence>
<evidence type="ECO:0000256" key="14">
    <source>
        <dbReference type="SAM" id="MobiDB-lite"/>
    </source>
</evidence>
<evidence type="ECO:0000313" key="16">
    <source>
        <dbReference type="EMBL" id="CAI5453197.1"/>
    </source>
</evidence>
<evidence type="ECO:0000256" key="6">
    <source>
        <dbReference type="ARBA" id="ARBA00022989"/>
    </source>
</evidence>
<evidence type="ECO:0000256" key="3">
    <source>
        <dbReference type="ARBA" id="ARBA00022448"/>
    </source>
</evidence>
<dbReference type="Gene3D" id="1.10.287.770">
    <property type="entry name" value="YojJ-like"/>
    <property type="match status" value="1"/>
</dbReference>
<dbReference type="Proteomes" id="UP001152747">
    <property type="component" value="Unassembled WGS sequence"/>
</dbReference>
<accession>A0A9P1IXS4</accession>
<evidence type="ECO:0000256" key="15">
    <source>
        <dbReference type="SAM" id="Phobius"/>
    </source>
</evidence>
<keyword evidence="8 13" id="KW-0406">Ion transport</keyword>
<comment type="similarity">
    <text evidence="2 13">Belongs to the amiloride-sensitive sodium channel (TC 1.A.6) family.</text>
</comment>
<evidence type="ECO:0000256" key="4">
    <source>
        <dbReference type="ARBA" id="ARBA00022461"/>
    </source>
</evidence>
<dbReference type="GO" id="GO:0005886">
    <property type="term" value="C:plasma membrane"/>
    <property type="evidence" value="ECO:0007669"/>
    <property type="project" value="TreeGrafter"/>
</dbReference>
<keyword evidence="11 13" id="KW-0739">Sodium transport</keyword>
<keyword evidence="10" id="KW-0325">Glycoprotein</keyword>